<comment type="pathway">
    <text evidence="6">Cofactor biosynthesis; coenzyme A biosynthesis.</text>
</comment>
<comment type="similarity">
    <text evidence="6">Belongs to the GTP-dependent DPCK family.</text>
</comment>
<dbReference type="UniPathway" id="UPA00241"/>
<reference evidence="7" key="1">
    <citation type="submission" date="2019-02" db="EMBL/GenBank/DDBJ databases">
        <title>Halonotius sp. a new haloarchaeum isolated from saline soil.</title>
        <authorList>
            <person name="Duran-Viseras A."/>
            <person name="Sanchez-Porro C."/>
            <person name="Ventosa A."/>
        </authorList>
    </citation>
    <scope>NUCLEOTIDE SEQUENCE</scope>
    <source>
        <strain evidence="7">F15B</strain>
    </source>
</reference>
<evidence type="ECO:0000313" key="7">
    <source>
        <dbReference type="EMBL" id="TQQ83496.1"/>
    </source>
</evidence>
<comment type="function">
    <text evidence="6">Catalyzes the GTP-dependent phosphorylation of the 3'-hydroxyl group of dephosphocoenzyme A to form coenzyme A (CoA).</text>
</comment>
<dbReference type="GO" id="GO:0016301">
    <property type="term" value="F:kinase activity"/>
    <property type="evidence" value="ECO:0007669"/>
    <property type="project" value="UniProtKB-UniRule"/>
</dbReference>
<organism evidence="7 8">
    <name type="scientific">Halonotius terrestris</name>
    <dbReference type="NCBI Taxonomy" id="2487750"/>
    <lineage>
        <taxon>Archaea</taxon>
        <taxon>Methanobacteriati</taxon>
        <taxon>Methanobacteriota</taxon>
        <taxon>Stenosarchaea group</taxon>
        <taxon>Halobacteria</taxon>
        <taxon>Halobacteriales</taxon>
        <taxon>Haloferacaceae</taxon>
        <taxon>Halonotius</taxon>
    </lineage>
</organism>
<evidence type="ECO:0000313" key="8">
    <source>
        <dbReference type="Proteomes" id="UP000705823"/>
    </source>
</evidence>
<keyword evidence="2 6" id="KW-0547">Nucleotide-binding</keyword>
<dbReference type="GO" id="GO:0015937">
    <property type="term" value="P:coenzyme A biosynthetic process"/>
    <property type="evidence" value="ECO:0007669"/>
    <property type="project" value="UniProtKB-UniRule"/>
</dbReference>
<dbReference type="EMBL" id="RKLU01000001">
    <property type="protein sequence ID" value="TQQ83496.1"/>
    <property type="molecule type" value="Genomic_DNA"/>
</dbReference>
<evidence type="ECO:0000256" key="1">
    <source>
        <dbReference type="ARBA" id="ARBA00022679"/>
    </source>
</evidence>
<feature type="binding site" evidence="6">
    <location>
        <position position="50"/>
    </location>
    <ligand>
        <name>GTP</name>
        <dbReference type="ChEBI" id="CHEBI:37565"/>
    </ligand>
</feature>
<comment type="caution">
    <text evidence="6">Lacks conserved residue(s) required for the propagation of feature annotation.</text>
</comment>
<sequence>MLSLPESLRSELKPPLGEIYTDPTALLTAADEHAATAGDEAPTLISVGDVVTAHLVEAGRQPDVAAIDGRTEREPVDDEINAILDDLAGRRVAVENEPGTLSESLLATLKDAIASDDRVTISVEGEEDLAALPAILLAARGASVVYGQPGEGMVHVAVDDAVAETARDLLARFDGDTEAALAICDGSADA</sequence>
<feature type="binding site" evidence="6">
    <location>
        <position position="49"/>
    </location>
    <ligand>
        <name>GTP</name>
        <dbReference type="ChEBI" id="CHEBI:37565"/>
    </ligand>
</feature>
<evidence type="ECO:0000256" key="5">
    <source>
        <dbReference type="ARBA" id="ARBA00023134"/>
    </source>
</evidence>
<feature type="binding site" evidence="6">
    <location>
        <position position="127"/>
    </location>
    <ligand>
        <name>GTP</name>
        <dbReference type="ChEBI" id="CHEBI:37565"/>
    </ligand>
</feature>
<name>A0A8J8PDQ7_9EURY</name>
<comment type="caution">
    <text evidence="7">The sequence shown here is derived from an EMBL/GenBank/DDBJ whole genome shotgun (WGS) entry which is preliminary data.</text>
</comment>
<dbReference type="HAMAP" id="MF_00590">
    <property type="entry name" value="Dephospho_CoA_kinase_GTP_dep"/>
    <property type="match status" value="1"/>
</dbReference>
<evidence type="ECO:0000256" key="2">
    <source>
        <dbReference type="ARBA" id="ARBA00022741"/>
    </source>
</evidence>
<evidence type="ECO:0000256" key="6">
    <source>
        <dbReference type="HAMAP-Rule" id="MF_00590"/>
    </source>
</evidence>
<dbReference type="AlphaFoldDB" id="A0A8J8PDQ7"/>
<dbReference type="EC" id="2.7.1.237" evidence="6"/>
<accession>A0A8J8PDQ7</accession>
<evidence type="ECO:0000256" key="4">
    <source>
        <dbReference type="ARBA" id="ARBA00022993"/>
    </source>
</evidence>
<comment type="catalytic activity">
    <reaction evidence="6">
        <text>3'-dephospho-CoA + GTP = GDP + CoA + H(+)</text>
        <dbReference type="Rhea" id="RHEA:61156"/>
        <dbReference type="ChEBI" id="CHEBI:15378"/>
        <dbReference type="ChEBI" id="CHEBI:37565"/>
        <dbReference type="ChEBI" id="CHEBI:57287"/>
        <dbReference type="ChEBI" id="CHEBI:57328"/>
        <dbReference type="ChEBI" id="CHEBI:58189"/>
        <dbReference type="EC" id="2.7.1.237"/>
    </reaction>
</comment>
<dbReference type="GO" id="GO:0005525">
    <property type="term" value="F:GTP binding"/>
    <property type="evidence" value="ECO:0007669"/>
    <property type="project" value="UniProtKB-UniRule"/>
</dbReference>
<gene>
    <name evidence="7" type="ORF">EGH24_01515</name>
</gene>
<dbReference type="RefSeq" id="WP_142978408.1">
    <property type="nucleotide sequence ID" value="NZ_RKLU01000001.1"/>
</dbReference>
<dbReference type="Proteomes" id="UP000705823">
    <property type="component" value="Unassembled WGS sequence"/>
</dbReference>
<keyword evidence="1 6" id="KW-0808">Transferase</keyword>
<dbReference type="Pfam" id="PF04019">
    <property type="entry name" value="DUF359"/>
    <property type="match status" value="1"/>
</dbReference>
<dbReference type="PANTHER" id="PTHR40732:SF1">
    <property type="entry name" value="GTP-DEPENDENT DEPHOSPHO-COA KINASE"/>
    <property type="match status" value="1"/>
</dbReference>
<dbReference type="PANTHER" id="PTHR40732">
    <property type="entry name" value="UPF0218 PROTEIN TK1697"/>
    <property type="match status" value="1"/>
</dbReference>
<feature type="binding site" evidence="6">
    <location>
        <position position="68"/>
    </location>
    <ligand>
        <name>GTP</name>
        <dbReference type="ChEBI" id="CHEBI:37565"/>
    </ligand>
</feature>
<keyword evidence="8" id="KW-1185">Reference proteome</keyword>
<keyword evidence="5 6" id="KW-0342">GTP-binding</keyword>
<dbReference type="OrthoDB" id="15447at2157"/>
<feature type="binding site" evidence="6">
    <location>
        <position position="51"/>
    </location>
    <ligand>
        <name>GTP</name>
        <dbReference type="ChEBI" id="CHEBI:37565"/>
    </ligand>
</feature>
<keyword evidence="4 6" id="KW-0173">Coenzyme A biosynthesis</keyword>
<protein>
    <recommendedName>
        <fullName evidence="6">GTP-dependent dephospho-CoA kinase</fullName>
        <ecNumber evidence="6">2.7.1.237</ecNumber>
    </recommendedName>
    <alternativeName>
        <fullName evidence="6">Dephospho-coenzyme A kinase</fullName>
        <shortName evidence="6">DPCK</shortName>
    </alternativeName>
</protein>
<keyword evidence="3 6" id="KW-0418">Kinase</keyword>
<dbReference type="InterPro" id="IPR007164">
    <property type="entry name" value="GTP-dep_dephospho-CoA_kin"/>
</dbReference>
<proteinExistence type="inferred from homology"/>
<evidence type="ECO:0000256" key="3">
    <source>
        <dbReference type="ARBA" id="ARBA00022777"/>
    </source>
</evidence>
<dbReference type="PIRSF" id="PIRSF006533">
    <property type="entry name" value="UCP006533"/>
    <property type="match status" value="1"/>
</dbReference>